<evidence type="ECO:0000313" key="1">
    <source>
        <dbReference type="EMBL" id="VYT30924.1"/>
    </source>
</evidence>
<dbReference type="EMBL" id="CACRTG010000028">
    <property type="protein sequence ID" value="VYT30924.1"/>
    <property type="molecule type" value="Genomic_DNA"/>
</dbReference>
<reference evidence="1" key="1">
    <citation type="submission" date="2019-11" db="EMBL/GenBank/DDBJ databases">
        <authorList>
            <person name="Feng L."/>
        </authorList>
    </citation>
    <scope>NUCLEOTIDE SEQUENCE</scope>
    <source>
        <strain evidence="1">CnexileLFYP112</strain>
    </source>
</reference>
<dbReference type="PROSITE" id="PS51257">
    <property type="entry name" value="PROKAR_LIPOPROTEIN"/>
    <property type="match status" value="1"/>
</dbReference>
<dbReference type="AlphaFoldDB" id="A0A6N2VKU8"/>
<name>A0A6N2VKU8_9FIRM</name>
<proteinExistence type="predicted"/>
<organism evidence="1">
    <name type="scientific">[Clostridium] nexile</name>
    <dbReference type="NCBI Taxonomy" id="29361"/>
    <lineage>
        <taxon>Bacteria</taxon>
        <taxon>Bacillati</taxon>
        <taxon>Bacillota</taxon>
        <taxon>Clostridia</taxon>
        <taxon>Lachnospirales</taxon>
        <taxon>Lachnospiraceae</taxon>
        <taxon>Tyzzerella</taxon>
    </lineage>
</organism>
<evidence type="ECO:0008006" key="2">
    <source>
        <dbReference type="Google" id="ProtNLM"/>
    </source>
</evidence>
<protein>
    <recommendedName>
        <fullName evidence="2">DUF3221 domain-containing protein</fullName>
    </recommendedName>
</protein>
<accession>A0A6N2VKU8</accession>
<gene>
    <name evidence="1" type="ORF">CNLFYP112_02796</name>
</gene>
<sequence length="119" mass="13021">MRKRSVVLGACIFAAFSLTGCKDTETPKGNPTFNATVLEIGENTISVEPFENEEISTGEITVTTDVVSKIEVPELEEGTEVCIVYNGEILETYPAWIKTVFAIYLLDENGEAIIPKDSD</sequence>